<comment type="cofactor">
    <cofactor evidence="1">
        <name>pyridoxal 5'-phosphate</name>
        <dbReference type="ChEBI" id="CHEBI:597326"/>
    </cofactor>
</comment>
<dbReference type="Pfam" id="PF00291">
    <property type="entry name" value="PALP"/>
    <property type="match status" value="1"/>
</dbReference>
<dbReference type="PANTHER" id="PTHR48078:SF14">
    <property type="entry name" value="L-SERINE AMMONIA-LYASE"/>
    <property type="match status" value="1"/>
</dbReference>
<evidence type="ECO:0000256" key="2">
    <source>
        <dbReference type="ARBA" id="ARBA00022898"/>
    </source>
</evidence>
<dbReference type="AlphaFoldDB" id="A0A2G8LF93"/>
<keyword evidence="2" id="KW-0663">Pyridoxal phosphate</keyword>
<accession>A0A2G8LF93</accession>
<evidence type="ECO:0000313" key="8">
    <source>
        <dbReference type="Proteomes" id="UP000230750"/>
    </source>
</evidence>
<dbReference type="Gene3D" id="3.40.50.1100">
    <property type="match status" value="2"/>
</dbReference>
<dbReference type="OrthoDB" id="4418812at2759"/>
<keyword evidence="8" id="KW-1185">Reference proteome</keyword>
<reference evidence="7 8" key="1">
    <citation type="journal article" date="2017" name="PLoS Biol.">
        <title>The sea cucumber genome provides insights into morphological evolution and visceral regeneration.</title>
        <authorList>
            <person name="Zhang X."/>
            <person name="Sun L."/>
            <person name="Yuan J."/>
            <person name="Sun Y."/>
            <person name="Gao Y."/>
            <person name="Zhang L."/>
            <person name="Li S."/>
            <person name="Dai H."/>
            <person name="Hamel J.F."/>
            <person name="Liu C."/>
            <person name="Yu Y."/>
            <person name="Liu S."/>
            <person name="Lin W."/>
            <person name="Guo K."/>
            <person name="Jin S."/>
            <person name="Xu P."/>
            <person name="Storey K.B."/>
            <person name="Huan P."/>
            <person name="Zhang T."/>
            <person name="Zhou Y."/>
            <person name="Zhang J."/>
            <person name="Lin C."/>
            <person name="Li X."/>
            <person name="Xing L."/>
            <person name="Huo D."/>
            <person name="Sun M."/>
            <person name="Wang L."/>
            <person name="Mercier A."/>
            <person name="Li F."/>
            <person name="Yang H."/>
            <person name="Xiang J."/>
        </authorList>
    </citation>
    <scope>NUCLEOTIDE SEQUENCE [LARGE SCALE GENOMIC DNA]</scope>
    <source>
        <strain evidence="7">Shaxun</strain>
        <tissue evidence="7">Muscle</tissue>
    </source>
</reference>
<protein>
    <recommendedName>
        <fullName evidence="4">L-serine deaminase</fullName>
    </recommendedName>
    <alternativeName>
        <fullName evidence="5">L-threonine dehydratase</fullName>
    </alternativeName>
</protein>
<dbReference type="InterPro" id="IPR050147">
    <property type="entry name" value="Ser/Thr_Dehydratase"/>
</dbReference>
<gene>
    <name evidence="7" type="ORF">BSL78_04279</name>
</gene>
<dbReference type="GO" id="GO:0004794">
    <property type="term" value="F:threonine deaminase activity"/>
    <property type="evidence" value="ECO:0007669"/>
    <property type="project" value="TreeGrafter"/>
</dbReference>
<organism evidence="7 8">
    <name type="scientific">Stichopus japonicus</name>
    <name type="common">Sea cucumber</name>
    <dbReference type="NCBI Taxonomy" id="307972"/>
    <lineage>
        <taxon>Eukaryota</taxon>
        <taxon>Metazoa</taxon>
        <taxon>Echinodermata</taxon>
        <taxon>Eleutherozoa</taxon>
        <taxon>Echinozoa</taxon>
        <taxon>Holothuroidea</taxon>
        <taxon>Aspidochirotacea</taxon>
        <taxon>Aspidochirotida</taxon>
        <taxon>Stichopodidae</taxon>
        <taxon>Apostichopus</taxon>
    </lineage>
</organism>
<dbReference type="InterPro" id="IPR001926">
    <property type="entry name" value="TrpB-like_PALP"/>
</dbReference>
<feature type="domain" description="Tryptophan synthase beta chain-like PALP" evidence="6">
    <location>
        <begin position="28"/>
        <end position="301"/>
    </location>
</feature>
<sequence length="336" mass="36458">MGDVEELKLVSLEQIKAAYEEVQKSFLCTRTPLLEQVQSRFHEGTPVELYLKLENTQVTGSFKVKGLANQLAHLPKAVRDGEKEVITMSAGNYGKALCYAAHKLGIKARVLTPETAPMDRTIIMESYGATVERVPSSELMQTVDRYVRELGLHFLHPFDDLDIIAGHGSVGLEILADLPDPDIIAVCCGGGGLVAGIAAAVKLSGKADTRIYCVEPETANAMHLSFQNGEAAQLPNSHSVASGLSPPFAGRKTYNHCKHFTEGVLLVSDDELVRATKHLYERGLVVEPAGAAAFAAVDVQQNSRRHRQESGHCLDRRKHLTSANVRALEGVVVTLV</sequence>
<dbReference type="GO" id="GO:0009097">
    <property type="term" value="P:isoleucine biosynthetic process"/>
    <property type="evidence" value="ECO:0007669"/>
    <property type="project" value="TreeGrafter"/>
</dbReference>
<proteinExistence type="predicted"/>
<keyword evidence="3" id="KW-0456">Lyase</keyword>
<dbReference type="SUPFAM" id="SSF53686">
    <property type="entry name" value="Tryptophan synthase beta subunit-like PLP-dependent enzymes"/>
    <property type="match status" value="1"/>
</dbReference>
<dbReference type="InterPro" id="IPR036052">
    <property type="entry name" value="TrpB-like_PALP_sf"/>
</dbReference>
<evidence type="ECO:0000259" key="6">
    <source>
        <dbReference type="Pfam" id="PF00291"/>
    </source>
</evidence>
<evidence type="ECO:0000256" key="1">
    <source>
        <dbReference type="ARBA" id="ARBA00001933"/>
    </source>
</evidence>
<evidence type="ECO:0000256" key="3">
    <source>
        <dbReference type="ARBA" id="ARBA00023239"/>
    </source>
</evidence>
<dbReference type="GO" id="GO:0003941">
    <property type="term" value="F:L-serine ammonia-lyase activity"/>
    <property type="evidence" value="ECO:0007669"/>
    <property type="project" value="TreeGrafter"/>
</dbReference>
<name>A0A2G8LF93_STIJA</name>
<dbReference type="GO" id="GO:0006565">
    <property type="term" value="P:L-serine catabolic process"/>
    <property type="evidence" value="ECO:0007669"/>
    <property type="project" value="TreeGrafter"/>
</dbReference>
<evidence type="ECO:0000313" key="7">
    <source>
        <dbReference type="EMBL" id="PIK58820.1"/>
    </source>
</evidence>
<evidence type="ECO:0000256" key="4">
    <source>
        <dbReference type="ARBA" id="ARBA00041766"/>
    </source>
</evidence>
<dbReference type="Proteomes" id="UP000230750">
    <property type="component" value="Unassembled WGS sequence"/>
</dbReference>
<dbReference type="PANTHER" id="PTHR48078">
    <property type="entry name" value="THREONINE DEHYDRATASE, MITOCHONDRIAL-RELATED"/>
    <property type="match status" value="1"/>
</dbReference>
<dbReference type="EMBL" id="MRZV01000101">
    <property type="protein sequence ID" value="PIK58820.1"/>
    <property type="molecule type" value="Genomic_DNA"/>
</dbReference>
<evidence type="ECO:0000256" key="5">
    <source>
        <dbReference type="ARBA" id="ARBA00042605"/>
    </source>
</evidence>
<comment type="caution">
    <text evidence="7">The sequence shown here is derived from an EMBL/GenBank/DDBJ whole genome shotgun (WGS) entry which is preliminary data.</text>
</comment>
<dbReference type="GO" id="GO:0006567">
    <property type="term" value="P:L-threonine catabolic process"/>
    <property type="evidence" value="ECO:0007669"/>
    <property type="project" value="TreeGrafter"/>
</dbReference>
<dbReference type="STRING" id="307972.A0A2G8LF93"/>